<evidence type="ECO:0000256" key="2">
    <source>
        <dbReference type="ARBA" id="ARBA00022989"/>
    </source>
</evidence>
<organism evidence="5 6">
    <name type="scientific">Tetranychus urticae</name>
    <name type="common">Two-spotted spider mite</name>
    <dbReference type="NCBI Taxonomy" id="32264"/>
    <lineage>
        <taxon>Eukaryota</taxon>
        <taxon>Metazoa</taxon>
        <taxon>Ecdysozoa</taxon>
        <taxon>Arthropoda</taxon>
        <taxon>Chelicerata</taxon>
        <taxon>Arachnida</taxon>
        <taxon>Acari</taxon>
        <taxon>Acariformes</taxon>
        <taxon>Trombidiformes</taxon>
        <taxon>Prostigmata</taxon>
        <taxon>Eleutherengona</taxon>
        <taxon>Raphignathae</taxon>
        <taxon>Tetranychoidea</taxon>
        <taxon>Tetranychidae</taxon>
        <taxon>Tetranychus</taxon>
    </lineage>
</organism>
<evidence type="ECO:0000313" key="6">
    <source>
        <dbReference type="Proteomes" id="UP000015104"/>
    </source>
</evidence>
<dbReference type="EnsemblMetazoa" id="tetur04g03130.1">
    <property type="protein sequence ID" value="tetur04g03130.1"/>
    <property type="gene ID" value="tetur04g03130"/>
</dbReference>
<dbReference type="Pfam" id="PF07690">
    <property type="entry name" value="MFS_1"/>
    <property type="match status" value="1"/>
</dbReference>
<dbReference type="HOGENOM" id="CLU_630609_0_0_1"/>
<evidence type="ECO:0000313" key="5">
    <source>
        <dbReference type="EnsemblMetazoa" id="tetur04g03130.1"/>
    </source>
</evidence>
<reference evidence="6" key="1">
    <citation type="submission" date="2011-08" db="EMBL/GenBank/DDBJ databases">
        <authorList>
            <person name="Rombauts S."/>
        </authorList>
    </citation>
    <scope>NUCLEOTIDE SEQUENCE</scope>
    <source>
        <strain evidence="6">London</strain>
    </source>
</reference>
<feature type="transmembrane region" description="Helical" evidence="4">
    <location>
        <begin position="132"/>
        <end position="154"/>
    </location>
</feature>
<keyword evidence="6" id="KW-1185">Reference proteome</keyword>
<feature type="transmembrane region" description="Helical" evidence="4">
    <location>
        <begin position="323"/>
        <end position="346"/>
    </location>
</feature>
<feature type="transmembrane region" description="Helical" evidence="4">
    <location>
        <begin position="97"/>
        <end position="120"/>
    </location>
</feature>
<evidence type="ECO:0000256" key="3">
    <source>
        <dbReference type="ARBA" id="ARBA00023136"/>
    </source>
</evidence>
<dbReference type="InterPro" id="IPR011701">
    <property type="entry name" value="MFS"/>
</dbReference>
<evidence type="ECO:0000256" key="4">
    <source>
        <dbReference type="SAM" id="Phobius"/>
    </source>
</evidence>
<sequence length="428" mass="47628">MDFANIHILVCVYVLQFTMGLVYEVVSPTMDELKAVTSSSDEKMALIYSLRSTGYVFGSLIGGRIYQFTIPLLSLCCAVCINSVTIGLAGQTYNIKLLFSIFFINGFTTGMMDVGTNVWILRLFSDRSGPYIMALVTSFSLGTVLAPLYTAHFLQEFPSPGETSKIYIPYLITCVFELVALVGLIYLLIKQSFLRYEKRNFFARREKNYADGNTDEPSNQESTSLNMKIIIFLALCMIMVYSGMEIIWSEYLIPMLNRSKLNLSSSTTAKIKSTSNAAHAIGKIVFIGVTAFIRPDQIILFDSTIITISTIMLLIFYNSSSTGIWIFSVLFGIGTSSLYPSIYPFIQTFIAVDYIKGSYLICASSLTDVIAPILIGNHLESTPNLILYLELVTMAIVFASTFSIKILGSRLLSHESINNNENGAYQLR</sequence>
<dbReference type="Proteomes" id="UP000015104">
    <property type="component" value="Unassembled WGS sequence"/>
</dbReference>
<name>T1K1Y9_TETUR</name>
<keyword evidence="1 4" id="KW-0812">Transmembrane</keyword>
<evidence type="ECO:0000256" key="1">
    <source>
        <dbReference type="ARBA" id="ARBA00022692"/>
    </source>
</evidence>
<protein>
    <recommendedName>
        <fullName evidence="7">Major facilitator superfamily (MFS) profile domain-containing protein</fullName>
    </recommendedName>
</protein>
<dbReference type="EMBL" id="CAEY01001358">
    <property type="status" value="NOT_ANNOTATED_CDS"/>
    <property type="molecule type" value="Genomic_DNA"/>
</dbReference>
<accession>T1K1Y9</accession>
<keyword evidence="2 4" id="KW-1133">Transmembrane helix</keyword>
<dbReference type="PANTHER" id="PTHR23121">
    <property type="entry name" value="SODIUM-DEPENDENT GLUCOSE TRANSPORTER 1"/>
    <property type="match status" value="1"/>
</dbReference>
<dbReference type="Gene3D" id="1.20.1250.20">
    <property type="entry name" value="MFS general substrate transporter like domains"/>
    <property type="match status" value="2"/>
</dbReference>
<feature type="transmembrane region" description="Helical" evidence="4">
    <location>
        <begin position="6"/>
        <end position="26"/>
    </location>
</feature>
<proteinExistence type="predicted"/>
<feature type="transmembrane region" description="Helical" evidence="4">
    <location>
        <begin position="385"/>
        <end position="407"/>
    </location>
</feature>
<dbReference type="InterPro" id="IPR036259">
    <property type="entry name" value="MFS_trans_sf"/>
</dbReference>
<reference evidence="5" key="2">
    <citation type="submission" date="2015-06" db="UniProtKB">
        <authorList>
            <consortium name="EnsemblMetazoa"/>
        </authorList>
    </citation>
    <scope>IDENTIFICATION</scope>
</reference>
<dbReference type="OMA" id="CQHFCYA"/>
<dbReference type="AlphaFoldDB" id="T1K1Y9"/>
<keyword evidence="3 4" id="KW-0472">Membrane</keyword>
<dbReference type="eggNOG" id="ENOG502R5UW">
    <property type="taxonomic scope" value="Eukaryota"/>
</dbReference>
<dbReference type="SUPFAM" id="SSF103473">
    <property type="entry name" value="MFS general substrate transporter"/>
    <property type="match status" value="1"/>
</dbReference>
<evidence type="ECO:0008006" key="7">
    <source>
        <dbReference type="Google" id="ProtNLM"/>
    </source>
</evidence>
<feature type="transmembrane region" description="Helical" evidence="4">
    <location>
        <begin position="229"/>
        <end position="253"/>
    </location>
</feature>
<gene>
    <name evidence="5" type="primary">107360145</name>
</gene>
<dbReference type="GO" id="GO:0022857">
    <property type="term" value="F:transmembrane transporter activity"/>
    <property type="evidence" value="ECO:0007669"/>
    <property type="project" value="InterPro"/>
</dbReference>
<feature type="transmembrane region" description="Helical" evidence="4">
    <location>
        <begin position="166"/>
        <end position="189"/>
    </location>
</feature>
<dbReference type="KEGG" id="tut:107360145"/>
<dbReference type="OrthoDB" id="6365769at2759"/>
<dbReference type="PANTHER" id="PTHR23121:SF9">
    <property type="entry name" value="SODIUM-DEPENDENT GLUCOSE TRANSPORTER 1"/>
    <property type="match status" value="1"/>
</dbReference>
<feature type="transmembrane region" description="Helical" evidence="4">
    <location>
        <begin position="68"/>
        <end position="91"/>
    </location>
</feature>
<feature type="transmembrane region" description="Helical" evidence="4">
    <location>
        <begin position="299"/>
        <end position="317"/>
    </location>
</feature>